<evidence type="ECO:0000313" key="1">
    <source>
        <dbReference type="EMBL" id="KAA8537930.1"/>
    </source>
</evidence>
<dbReference type="Proteomes" id="UP000325577">
    <property type="component" value="Linkage Group LG15"/>
</dbReference>
<gene>
    <name evidence="1" type="ORF">F0562_027490</name>
</gene>
<name>A0A5J5B5P5_9ASTE</name>
<dbReference type="EMBL" id="CM018038">
    <property type="protein sequence ID" value="KAA8537930.1"/>
    <property type="molecule type" value="Genomic_DNA"/>
</dbReference>
<proteinExistence type="predicted"/>
<organism evidence="1 2">
    <name type="scientific">Nyssa sinensis</name>
    <dbReference type="NCBI Taxonomy" id="561372"/>
    <lineage>
        <taxon>Eukaryota</taxon>
        <taxon>Viridiplantae</taxon>
        <taxon>Streptophyta</taxon>
        <taxon>Embryophyta</taxon>
        <taxon>Tracheophyta</taxon>
        <taxon>Spermatophyta</taxon>
        <taxon>Magnoliopsida</taxon>
        <taxon>eudicotyledons</taxon>
        <taxon>Gunneridae</taxon>
        <taxon>Pentapetalae</taxon>
        <taxon>asterids</taxon>
        <taxon>Cornales</taxon>
        <taxon>Nyssaceae</taxon>
        <taxon>Nyssa</taxon>
    </lineage>
</organism>
<protein>
    <submittedName>
        <fullName evidence="1">Uncharacterized protein</fullName>
    </submittedName>
</protein>
<sequence length="100" mass="11205">MEALDACSAYCHILTEKRKDKKGSRHGIREVLIFLFWDRDDSVLIEFFVGQDSPLGHAALHLVAPLSTITRLTFLPSLCSRGSLDTTIMLHSSYDMLLAP</sequence>
<evidence type="ECO:0000313" key="2">
    <source>
        <dbReference type="Proteomes" id="UP000325577"/>
    </source>
</evidence>
<reference evidence="1 2" key="1">
    <citation type="submission" date="2019-09" db="EMBL/GenBank/DDBJ databases">
        <title>A chromosome-level genome assembly of the Chinese tupelo Nyssa sinensis.</title>
        <authorList>
            <person name="Yang X."/>
            <person name="Kang M."/>
            <person name="Yang Y."/>
            <person name="Xiong H."/>
            <person name="Wang M."/>
            <person name="Zhang Z."/>
            <person name="Wang Z."/>
            <person name="Wu H."/>
            <person name="Ma T."/>
            <person name="Liu J."/>
            <person name="Xi Z."/>
        </authorList>
    </citation>
    <scope>NUCLEOTIDE SEQUENCE [LARGE SCALE GENOMIC DNA]</scope>
    <source>
        <strain evidence="1">J267</strain>
        <tissue evidence="1">Leaf</tissue>
    </source>
</reference>
<dbReference type="AlphaFoldDB" id="A0A5J5B5P5"/>
<accession>A0A5J5B5P5</accession>
<keyword evidence="2" id="KW-1185">Reference proteome</keyword>